<dbReference type="AlphaFoldDB" id="A0A554WGN1"/>
<gene>
    <name evidence="1" type="ORF">Tsedi_02326</name>
</gene>
<dbReference type="OrthoDB" id="9816564at2"/>
<dbReference type="InterPro" id="IPR029044">
    <property type="entry name" value="Nucleotide-diphossugar_trans"/>
</dbReference>
<proteinExistence type="predicted"/>
<dbReference type="SUPFAM" id="SSF53448">
    <property type="entry name" value="Nucleotide-diphospho-sugar transferases"/>
    <property type="match status" value="1"/>
</dbReference>
<keyword evidence="2" id="KW-1185">Reference proteome</keyword>
<organism evidence="1 2">
    <name type="scientific">Tepidimonas sediminis</name>
    <dbReference type="NCBI Taxonomy" id="2588941"/>
    <lineage>
        <taxon>Bacteria</taxon>
        <taxon>Pseudomonadati</taxon>
        <taxon>Pseudomonadota</taxon>
        <taxon>Betaproteobacteria</taxon>
        <taxon>Burkholderiales</taxon>
        <taxon>Tepidimonas</taxon>
    </lineage>
</organism>
<name>A0A554WGN1_9BURK</name>
<protein>
    <recommendedName>
        <fullName evidence="3">Glycosyl transferase</fullName>
    </recommendedName>
</protein>
<accession>A0A554WGN1</accession>
<dbReference type="Proteomes" id="UP000320225">
    <property type="component" value="Unassembled WGS sequence"/>
</dbReference>
<dbReference type="RefSeq" id="WP_143896823.1">
    <property type="nucleotide sequence ID" value="NZ_VJND01000021.1"/>
</dbReference>
<reference evidence="1 2" key="1">
    <citation type="submission" date="2019-07" db="EMBL/GenBank/DDBJ databases">
        <title>Tepidimonas sediminis YIM 72259 draft genome.</title>
        <authorList>
            <person name="Da Costa M.S."/>
            <person name="Froufe H.J.C."/>
            <person name="Egas C."/>
            <person name="Albuquerque L."/>
        </authorList>
    </citation>
    <scope>NUCLEOTIDE SEQUENCE [LARGE SCALE GENOMIC DNA]</scope>
    <source>
        <strain evidence="1 2">YIM 72259</strain>
    </source>
</reference>
<comment type="caution">
    <text evidence="1">The sequence shown here is derived from an EMBL/GenBank/DDBJ whole genome shotgun (WGS) entry which is preliminary data.</text>
</comment>
<dbReference type="Gene3D" id="3.90.550.10">
    <property type="entry name" value="Spore Coat Polysaccharide Biosynthesis Protein SpsA, Chain A"/>
    <property type="match status" value="1"/>
</dbReference>
<dbReference type="EMBL" id="VJND01000021">
    <property type="protein sequence ID" value="TSE22742.1"/>
    <property type="molecule type" value="Genomic_DNA"/>
</dbReference>
<evidence type="ECO:0008006" key="3">
    <source>
        <dbReference type="Google" id="ProtNLM"/>
    </source>
</evidence>
<evidence type="ECO:0000313" key="2">
    <source>
        <dbReference type="Proteomes" id="UP000320225"/>
    </source>
</evidence>
<sequence length="309" mass="36326">MEHYVTLFDSLFIPQGLALYFSMKKYVKDFILWILCVDDEAYEVLARLQFDNVRLLRLGELETEDLLRIKPTRSKGEYCWTLTPFAPKFVFDADFSVERVTYLDADLCFYKNPSDIFIEYEASGKSVLITDHAYAPEYDQSVTSGRYCVQFMTFSRRGEAVRKWWEDRCVEWCYARFEDGKFGDQKYLDDWPEKFGSEVHVLRNLGAALAPWNAIRFPYSDAIFYHFHGLRILSRRRIAIGGYRLPRPVVKNIYAPYLKSLKDGVAIAEKVGWCLRPQSSIGIRWVLRNIMRDIYISLAGLPYGVMRWY</sequence>
<evidence type="ECO:0000313" key="1">
    <source>
        <dbReference type="EMBL" id="TSE22742.1"/>
    </source>
</evidence>